<organism evidence="2 3">
    <name type="scientific">Novosphingobium cyanobacteriorum</name>
    <dbReference type="NCBI Taxonomy" id="3024215"/>
    <lineage>
        <taxon>Bacteria</taxon>
        <taxon>Pseudomonadati</taxon>
        <taxon>Pseudomonadota</taxon>
        <taxon>Alphaproteobacteria</taxon>
        <taxon>Sphingomonadales</taxon>
        <taxon>Sphingomonadaceae</taxon>
        <taxon>Novosphingobium</taxon>
    </lineage>
</organism>
<dbReference type="Proteomes" id="UP001222770">
    <property type="component" value="Unassembled WGS sequence"/>
</dbReference>
<dbReference type="RefSeq" id="WP_277275921.1">
    <property type="nucleotide sequence ID" value="NZ_JAROCY010000004.1"/>
</dbReference>
<reference evidence="2 3" key="1">
    <citation type="submission" date="2023-03" db="EMBL/GenBank/DDBJ databases">
        <title>Novosphingobium cyanobacteriorum sp. nov., isolated from a eutrophic reservoir during the Microcystis bloom period.</title>
        <authorList>
            <person name="Kang M."/>
            <person name="Le V."/>
            <person name="Ko S.-R."/>
            <person name="Lee S.-A."/>
            <person name="Ahn C.-Y."/>
        </authorList>
    </citation>
    <scope>NUCLEOTIDE SEQUENCE [LARGE SCALE GENOMIC DNA]</scope>
    <source>
        <strain evidence="2 3">HBC54</strain>
    </source>
</reference>
<comment type="caution">
    <text evidence="2">The sequence shown here is derived from an EMBL/GenBank/DDBJ whole genome shotgun (WGS) entry which is preliminary data.</text>
</comment>
<evidence type="ECO:0000313" key="3">
    <source>
        <dbReference type="Proteomes" id="UP001222770"/>
    </source>
</evidence>
<evidence type="ECO:0008006" key="4">
    <source>
        <dbReference type="Google" id="ProtNLM"/>
    </source>
</evidence>
<feature type="compositionally biased region" description="Low complexity" evidence="1">
    <location>
        <begin position="144"/>
        <end position="154"/>
    </location>
</feature>
<feature type="region of interest" description="Disordered" evidence="1">
    <location>
        <begin position="144"/>
        <end position="170"/>
    </location>
</feature>
<dbReference type="EMBL" id="JAROCY010000004">
    <property type="protein sequence ID" value="MDF8332717.1"/>
    <property type="molecule type" value="Genomic_DNA"/>
</dbReference>
<feature type="region of interest" description="Disordered" evidence="1">
    <location>
        <begin position="48"/>
        <end position="89"/>
    </location>
</feature>
<gene>
    <name evidence="2" type="ORF">POM99_05835</name>
</gene>
<evidence type="ECO:0000313" key="2">
    <source>
        <dbReference type="EMBL" id="MDF8332717.1"/>
    </source>
</evidence>
<sequence length="397" mass="40511">MPDQTILRSRRPGQPVLALGLLLTAWIGVRGVWIGTAIDGHAGGDAVAGGSGAVQQDAPRRPTAPAQQATDRLPKVVPTRTGPWRGVAGAETPVPGLLLNGRDPGMRACGRAGPDLAGLAEGPGPVLRDGPDEHPAGVADDAADTTAGLDAPAGPFVRRGDNTKRARSSDAGRWSADGWFVLRHDGPEGISSQRPGIGAGAYGGSQWGVVARYSLVPGSRVKPQVYGRLSGTVGGPFRDREAALGLAVRPLARVPVQVLAEARVRQGAGQARVAPALALVGGLTGRLPAGAEVDGYAQAGWVGGHDATAFFDLQAVMDRRLAEAPDGVVLRGAELRVGAGAWSGGQRGAARLDIGPRLTMRAKVAGVGSRVALDWRFRVAGQAQPGSGPALTVAAGF</sequence>
<feature type="compositionally biased region" description="Low complexity" evidence="1">
    <location>
        <begin position="53"/>
        <end position="70"/>
    </location>
</feature>
<evidence type="ECO:0000256" key="1">
    <source>
        <dbReference type="SAM" id="MobiDB-lite"/>
    </source>
</evidence>
<name>A0ABT6CK50_9SPHN</name>
<feature type="compositionally biased region" description="Basic and acidic residues" evidence="1">
    <location>
        <begin position="158"/>
        <end position="170"/>
    </location>
</feature>
<keyword evidence="3" id="KW-1185">Reference proteome</keyword>
<protein>
    <recommendedName>
        <fullName evidence="4">Autotransporter domain-containing protein</fullName>
    </recommendedName>
</protein>
<proteinExistence type="predicted"/>
<accession>A0ABT6CK50</accession>